<keyword evidence="2" id="KW-0812">Transmembrane</keyword>
<feature type="compositionally biased region" description="Basic and acidic residues" evidence="1">
    <location>
        <begin position="11"/>
        <end position="21"/>
    </location>
</feature>
<evidence type="ECO:0000256" key="2">
    <source>
        <dbReference type="SAM" id="Phobius"/>
    </source>
</evidence>
<proteinExistence type="predicted"/>
<dbReference type="EMBL" id="HBIB01031142">
    <property type="protein sequence ID" value="CAE0257940.1"/>
    <property type="molecule type" value="Transcribed_RNA"/>
</dbReference>
<organism evidence="4">
    <name type="scientific">Palpitomonas bilix</name>
    <dbReference type="NCBI Taxonomy" id="652834"/>
    <lineage>
        <taxon>Eukaryota</taxon>
        <taxon>Eukaryota incertae sedis</taxon>
    </lineage>
</organism>
<reference evidence="4" key="1">
    <citation type="submission" date="2021-01" db="EMBL/GenBank/DDBJ databases">
        <authorList>
            <person name="Corre E."/>
            <person name="Pelletier E."/>
            <person name="Niang G."/>
            <person name="Scheremetjew M."/>
            <person name="Finn R."/>
            <person name="Kale V."/>
            <person name="Holt S."/>
            <person name="Cochrane G."/>
            <person name="Meng A."/>
            <person name="Brown T."/>
            <person name="Cohen L."/>
        </authorList>
    </citation>
    <scope>NUCLEOTIDE SEQUENCE</scope>
    <source>
        <strain evidence="4">NIES-2562</strain>
    </source>
</reference>
<sequence>MFSTGGGGGGRRHDEDLSRYEHYETPSVKPMSRFEYVARGAGTGAMLGLLFGSTSGILVGLVAAPRGHKLATTGRLMRRNGLWFSVIFGVATGFRSFNA</sequence>
<gene>
    <name evidence="3" type="ORF">PBIL07802_LOCUS20201</name>
    <name evidence="4" type="ORF">PBIL07802_LOCUS20203</name>
</gene>
<feature type="region of interest" description="Disordered" evidence="1">
    <location>
        <begin position="1"/>
        <end position="21"/>
    </location>
</feature>
<keyword evidence="2" id="KW-1133">Transmembrane helix</keyword>
<dbReference type="EMBL" id="HBIB01031144">
    <property type="protein sequence ID" value="CAE0257942.1"/>
    <property type="molecule type" value="Transcribed_RNA"/>
</dbReference>
<accession>A0A7S3G9G0</accession>
<keyword evidence="2" id="KW-0472">Membrane</keyword>
<evidence type="ECO:0008006" key="5">
    <source>
        <dbReference type="Google" id="ProtNLM"/>
    </source>
</evidence>
<dbReference type="AlphaFoldDB" id="A0A7S3G9G0"/>
<feature type="transmembrane region" description="Helical" evidence="2">
    <location>
        <begin position="81"/>
        <end position="97"/>
    </location>
</feature>
<feature type="transmembrane region" description="Helical" evidence="2">
    <location>
        <begin position="36"/>
        <end position="61"/>
    </location>
</feature>
<name>A0A7S3G9G0_9EUKA</name>
<evidence type="ECO:0000313" key="4">
    <source>
        <dbReference type="EMBL" id="CAE0257942.1"/>
    </source>
</evidence>
<evidence type="ECO:0000256" key="1">
    <source>
        <dbReference type="SAM" id="MobiDB-lite"/>
    </source>
</evidence>
<protein>
    <recommendedName>
        <fullName evidence="5">Reactive oxygen species modulator 1</fullName>
    </recommendedName>
</protein>
<evidence type="ECO:0000313" key="3">
    <source>
        <dbReference type="EMBL" id="CAE0257940.1"/>
    </source>
</evidence>